<evidence type="ECO:0000256" key="4">
    <source>
        <dbReference type="ARBA" id="ARBA00022946"/>
    </source>
</evidence>
<feature type="compositionally biased region" description="Basic and acidic residues" evidence="12">
    <location>
        <begin position="63"/>
        <end position="73"/>
    </location>
</feature>
<sequence>MQSTTRHGARLLLSASVFAKANGGFASSATRQTPWTCAECRLRLRSLPLARNTFRQTFSTSSRRLDDESEHKKPIAPTPNASVASEAQPTASSDVDEADRAKPLAEESPAPIDQQSSLPSHAEGRRWQMSKDMTQFIDHLLARASIAGQHINAYTGTDYSGIEVLRNEIKSQELKVKDCHRNVDLAKDSHTEAYQKQSGAQKEIVGLLERKSSWSPVDLERYMNLVRSEHVHDQAVQAAKDALAAKERELEEARAMLERLERKQYHEEQIWSDTIRRNSTWVTFGLMGFNIVLLLAQILIFEPYRRRKIVREVKVALDEKTVSAPAAEAEKQIDEVIEPSGKALEAIETPAPAEAPKAVEQPIDVLASTEDKEAGGTSLAAGEVLPEEASNVVEQPSWLVQGAPSATHAPRSPWDARSWDDVKEVAADLFSERLIQIKQVELTTLALQSAAAGFATMGVLFLALRPR</sequence>
<dbReference type="InterPro" id="IPR008839">
    <property type="entry name" value="MDM33_fungi"/>
</dbReference>
<dbReference type="AlphaFoldDB" id="A0A3M7A080"/>
<feature type="region of interest" description="Disordered" evidence="12">
    <location>
        <begin position="58"/>
        <end position="125"/>
    </location>
</feature>
<feature type="compositionally biased region" description="Polar residues" evidence="12">
    <location>
        <begin position="79"/>
        <end position="93"/>
    </location>
</feature>
<keyword evidence="4 10" id="KW-0809">Transit peptide</keyword>
<name>A0A3M7A080_HORWE</name>
<evidence type="ECO:0000256" key="11">
    <source>
        <dbReference type="SAM" id="Coils"/>
    </source>
</evidence>
<dbReference type="OrthoDB" id="5595506at2759"/>
<accession>A0A3M7A080</accession>
<evidence type="ECO:0000256" key="8">
    <source>
        <dbReference type="ARBA" id="ARBA00023136"/>
    </source>
</evidence>
<dbReference type="VEuPathDB" id="FungiDB:BTJ68_06492"/>
<evidence type="ECO:0000313" key="17">
    <source>
        <dbReference type="Proteomes" id="UP000281245"/>
    </source>
</evidence>
<protein>
    <recommendedName>
        <fullName evidence="10">Sensitive to high expression protein 9, mitochondrial</fullName>
    </recommendedName>
</protein>
<evidence type="ECO:0000313" key="16">
    <source>
        <dbReference type="Proteomes" id="UP000276864"/>
    </source>
</evidence>
<dbReference type="Proteomes" id="UP000282582">
    <property type="component" value="Unassembled WGS sequence"/>
</dbReference>
<evidence type="ECO:0000256" key="2">
    <source>
        <dbReference type="ARBA" id="ARBA00022692"/>
    </source>
</evidence>
<organism evidence="15 16">
    <name type="scientific">Hortaea werneckii</name>
    <name type="common">Black yeast</name>
    <name type="synonym">Cladosporium werneckii</name>
    <dbReference type="NCBI Taxonomy" id="91943"/>
    <lineage>
        <taxon>Eukaryota</taxon>
        <taxon>Fungi</taxon>
        <taxon>Dikarya</taxon>
        <taxon>Ascomycota</taxon>
        <taxon>Pezizomycotina</taxon>
        <taxon>Dothideomycetes</taxon>
        <taxon>Dothideomycetidae</taxon>
        <taxon>Mycosphaerellales</taxon>
        <taxon>Teratosphaeriaceae</taxon>
        <taxon>Hortaea</taxon>
    </lineage>
</organism>
<keyword evidence="2 10" id="KW-0812">Transmembrane</keyword>
<dbReference type="Proteomes" id="UP000276864">
    <property type="component" value="Unassembled WGS sequence"/>
</dbReference>
<evidence type="ECO:0000313" key="15">
    <source>
        <dbReference type="EMBL" id="RMY20964.1"/>
    </source>
</evidence>
<evidence type="ECO:0000256" key="5">
    <source>
        <dbReference type="ARBA" id="ARBA00022989"/>
    </source>
</evidence>
<dbReference type="GO" id="GO:0007007">
    <property type="term" value="P:inner mitochondrial membrane organization"/>
    <property type="evidence" value="ECO:0007669"/>
    <property type="project" value="TreeGrafter"/>
</dbReference>
<dbReference type="EMBL" id="QWIJ01000693">
    <property type="protein sequence ID" value="RMX79605.1"/>
    <property type="molecule type" value="Genomic_DNA"/>
</dbReference>
<keyword evidence="7 10" id="KW-0496">Mitochondrion</keyword>
<evidence type="ECO:0000313" key="18">
    <source>
        <dbReference type="Proteomes" id="UP000282582"/>
    </source>
</evidence>
<comment type="caution">
    <text evidence="15">The sequence shown here is derived from an EMBL/GenBank/DDBJ whole genome shotgun (WGS) entry which is preliminary data.</text>
</comment>
<proteinExistence type="inferred from homology"/>
<evidence type="ECO:0000313" key="13">
    <source>
        <dbReference type="EMBL" id="RMX79605.1"/>
    </source>
</evidence>
<keyword evidence="3 10" id="KW-0999">Mitochondrion inner membrane</keyword>
<keyword evidence="5 10" id="KW-1133">Transmembrane helix</keyword>
<comment type="similarity">
    <text evidence="1 10">Belongs to the SHE9 family.</text>
</comment>
<dbReference type="Proteomes" id="UP000281245">
    <property type="component" value="Unassembled WGS sequence"/>
</dbReference>
<evidence type="ECO:0000313" key="14">
    <source>
        <dbReference type="EMBL" id="RMY02805.1"/>
    </source>
</evidence>
<dbReference type="PANTHER" id="PTHR31961:SF3">
    <property type="entry name" value="SENSITIVE TO HIGH EXPRESSION PROTEIN 9, MITOCHONDRIAL"/>
    <property type="match status" value="1"/>
</dbReference>
<evidence type="ECO:0000256" key="3">
    <source>
        <dbReference type="ARBA" id="ARBA00022792"/>
    </source>
</evidence>
<comment type="subcellular location">
    <subcellularLocation>
        <location evidence="10">Mitochondrion inner membrane</location>
        <topology evidence="10">Multi-pass membrane protein</topology>
    </subcellularLocation>
</comment>
<dbReference type="PANTHER" id="PTHR31961">
    <property type="entry name" value="SENSITIVE TO HIGH EXPRESSION PROTEIN 9, MITOCHONDRIAL"/>
    <property type="match status" value="1"/>
</dbReference>
<dbReference type="Pfam" id="PF05546">
    <property type="entry name" value="She9_MDM33"/>
    <property type="match status" value="1"/>
</dbReference>
<dbReference type="GO" id="GO:0005743">
    <property type="term" value="C:mitochondrial inner membrane"/>
    <property type="evidence" value="ECO:0007669"/>
    <property type="project" value="UniProtKB-SubCell"/>
</dbReference>
<evidence type="ECO:0000256" key="7">
    <source>
        <dbReference type="ARBA" id="ARBA00023128"/>
    </source>
</evidence>
<feature type="transmembrane region" description="Helical" evidence="10">
    <location>
        <begin position="442"/>
        <end position="464"/>
    </location>
</feature>
<keyword evidence="6 11" id="KW-0175">Coiled coil</keyword>
<evidence type="ECO:0000256" key="1">
    <source>
        <dbReference type="ARBA" id="ARBA00007472"/>
    </source>
</evidence>
<comment type="subunit">
    <text evidence="10">Homooligomer.</text>
</comment>
<evidence type="ECO:0000256" key="10">
    <source>
        <dbReference type="RuleBase" id="RU364128"/>
    </source>
</evidence>
<keyword evidence="8 10" id="KW-0472">Membrane</keyword>
<feature type="coiled-coil region" evidence="11">
    <location>
        <begin position="236"/>
        <end position="270"/>
    </location>
</feature>
<comment type="function">
    <text evidence="9">Required for the maintenance of the structure of the mitochondrial inner membrane. Involved in mitochondrial morphology. Causes growth arrest when highly overexpressed.</text>
</comment>
<evidence type="ECO:0000256" key="12">
    <source>
        <dbReference type="SAM" id="MobiDB-lite"/>
    </source>
</evidence>
<feature type="transmembrane region" description="Helical" evidence="10">
    <location>
        <begin position="281"/>
        <end position="301"/>
    </location>
</feature>
<gene>
    <name evidence="15" type="ORF">D0866_12418</name>
    <name evidence="14" type="ORF">D0868_07783</name>
    <name evidence="13" type="ORF">D0869_08189</name>
</gene>
<dbReference type="EMBL" id="QWIM01001821">
    <property type="protein sequence ID" value="RMY20964.1"/>
    <property type="molecule type" value="Genomic_DNA"/>
</dbReference>
<reference evidence="16 17" key="1">
    <citation type="journal article" date="2018" name="BMC Genomics">
        <title>Genomic evidence for intraspecific hybridization in a clonal and extremely halotolerant yeast.</title>
        <authorList>
            <person name="Gostincar C."/>
            <person name="Stajich J.E."/>
            <person name="Zupancic J."/>
            <person name="Zalar P."/>
            <person name="Gunde-Cimerman N."/>
        </authorList>
    </citation>
    <scope>NUCLEOTIDE SEQUENCE [LARGE SCALE GENOMIC DNA]</scope>
    <source>
        <strain evidence="15 16">EXF-6651</strain>
        <strain evidence="14 18">EXF-6654</strain>
        <strain evidence="13 17">EXF-6656</strain>
    </source>
</reference>
<evidence type="ECO:0000256" key="9">
    <source>
        <dbReference type="ARBA" id="ARBA00024807"/>
    </source>
</evidence>
<evidence type="ECO:0000256" key="6">
    <source>
        <dbReference type="ARBA" id="ARBA00023054"/>
    </source>
</evidence>
<dbReference type="EMBL" id="QWIK01000658">
    <property type="protein sequence ID" value="RMY02805.1"/>
    <property type="molecule type" value="Genomic_DNA"/>
</dbReference>